<keyword evidence="2" id="KW-1185">Reference proteome</keyword>
<comment type="caution">
    <text evidence="1">The sequence shown here is derived from an EMBL/GenBank/DDBJ whole genome shotgun (WGS) entry which is preliminary data.</text>
</comment>
<dbReference type="Gene3D" id="3.40.50.150">
    <property type="entry name" value="Vaccinia Virus protein VP39"/>
    <property type="match status" value="1"/>
</dbReference>
<reference evidence="1" key="2">
    <citation type="submission" date="2020-09" db="EMBL/GenBank/DDBJ databases">
        <authorList>
            <person name="Sun Q."/>
            <person name="Zhou Y."/>
        </authorList>
    </citation>
    <scope>NUCLEOTIDE SEQUENCE</scope>
    <source>
        <strain evidence="1">CGMCC 1.12698</strain>
    </source>
</reference>
<dbReference type="Pfam" id="PF13489">
    <property type="entry name" value="Methyltransf_23"/>
    <property type="match status" value="1"/>
</dbReference>
<evidence type="ECO:0000313" key="1">
    <source>
        <dbReference type="EMBL" id="GGE63709.1"/>
    </source>
</evidence>
<dbReference type="Proteomes" id="UP000605259">
    <property type="component" value="Unassembled WGS sequence"/>
</dbReference>
<proteinExistence type="predicted"/>
<evidence type="ECO:0000313" key="2">
    <source>
        <dbReference type="Proteomes" id="UP000605259"/>
    </source>
</evidence>
<sequence>MIKEMKDSIIKTITSPNKGTSNELNGEIDQLLGYKLINYLKYEYGSFSDERKKLLEISLVREIVNNTIRNDGQQLTSLDIGCATGRYPLWLSSLGFQSYGYDIEDAALDICREQSKNVANVYFEKRNIITDEVDAEKFNLVTCMMGTFNHIVDEKRILFLEQIKKTLVQDGLFLFSSWNPECLHTNFLQFYTRSEKEFLMNNSISADKMVTLLESLEFEVVSTTHFGFLTDECYNNWGNNISEESMIYLDNELRGLLTNNNAQMYFVAVRKK</sequence>
<reference evidence="1" key="1">
    <citation type="journal article" date="2014" name="Int. J. Syst. Evol. Microbiol.">
        <title>Complete genome sequence of Corynebacterium casei LMG S-19264T (=DSM 44701T), isolated from a smear-ripened cheese.</title>
        <authorList>
            <consortium name="US DOE Joint Genome Institute (JGI-PGF)"/>
            <person name="Walter F."/>
            <person name="Albersmeier A."/>
            <person name="Kalinowski J."/>
            <person name="Ruckert C."/>
        </authorList>
    </citation>
    <scope>NUCLEOTIDE SEQUENCE</scope>
    <source>
        <strain evidence="1">CGMCC 1.12698</strain>
    </source>
</reference>
<dbReference type="AlphaFoldDB" id="A0A917AP56"/>
<dbReference type="SUPFAM" id="SSF53335">
    <property type="entry name" value="S-adenosyl-L-methionine-dependent methyltransferases"/>
    <property type="match status" value="1"/>
</dbReference>
<dbReference type="PANTHER" id="PTHR43861">
    <property type="entry name" value="TRANS-ACONITATE 2-METHYLTRANSFERASE-RELATED"/>
    <property type="match status" value="1"/>
</dbReference>
<protein>
    <recommendedName>
        <fullName evidence="3">Methyltransferase domain-containing protein</fullName>
    </recommendedName>
</protein>
<dbReference type="CDD" id="cd02440">
    <property type="entry name" value="AdoMet_MTases"/>
    <property type="match status" value="1"/>
</dbReference>
<evidence type="ECO:0008006" key="3">
    <source>
        <dbReference type="Google" id="ProtNLM"/>
    </source>
</evidence>
<dbReference type="InterPro" id="IPR029063">
    <property type="entry name" value="SAM-dependent_MTases_sf"/>
</dbReference>
<accession>A0A917AP56</accession>
<dbReference type="GO" id="GO:0016740">
    <property type="term" value="F:transferase activity"/>
    <property type="evidence" value="ECO:0007669"/>
    <property type="project" value="UniProtKB-KW"/>
</dbReference>
<organism evidence="1 2">
    <name type="scientific">Priestia taiwanensis</name>
    <dbReference type="NCBI Taxonomy" id="1347902"/>
    <lineage>
        <taxon>Bacteria</taxon>
        <taxon>Bacillati</taxon>
        <taxon>Bacillota</taxon>
        <taxon>Bacilli</taxon>
        <taxon>Bacillales</taxon>
        <taxon>Bacillaceae</taxon>
        <taxon>Priestia</taxon>
    </lineage>
</organism>
<dbReference type="RefSeq" id="WP_188387526.1">
    <property type="nucleotide sequence ID" value="NZ_BMFK01000001.1"/>
</dbReference>
<name>A0A917AP56_9BACI</name>
<gene>
    <name evidence="1" type="ORF">GCM10007140_12430</name>
</gene>
<dbReference type="EMBL" id="BMFK01000001">
    <property type="protein sequence ID" value="GGE63709.1"/>
    <property type="molecule type" value="Genomic_DNA"/>
</dbReference>